<dbReference type="Gramene" id="TVU01277">
    <property type="protein sequence ID" value="TVU01277"/>
    <property type="gene ID" value="EJB05_53316"/>
</dbReference>
<dbReference type="EMBL" id="RWGY01000469">
    <property type="protein sequence ID" value="TVU01277.1"/>
    <property type="molecule type" value="Genomic_DNA"/>
</dbReference>
<keyword evidence="5" id="KW-0720">Serine protease</keyword>
<keyword evidence="12" id="KW-1185">Reference proteome</keyword>
<dbReference type="OrthoDB" id="206201at2759"/>
<accession>A0A5J9SQR9</accession>
<organism evidence="11 12">
    <name type="scientific">Eragrostis curvula</name>
    <name type="common">weeping love grass</name>
    <dbReference type="NCBI Taxonomy" id="38414"/>
    <lineage>
        <taxon>Eukaryota</taxon>
        <taxon>Viridiplantae</taxon>
        <taxon>Streptophyta</taxon>
        <taxon>Embryophyta</taxon>
        <taxon>Tracheophyta</taxon>
        <taxon>Spermatophyta</taxon>
        <taxon>Magnoliopsida</taxon>
        <taxon>Liliopsida</taxon>
        <taxon>Poales</taxon>
        <taxon>Poaceae</taxon>
        <taxon>PACMAD clade</taxon>
        <taxon>Chloridoideae</taxon>
        <taxon>Eragrostideae</taxon>
        <taxon>Eragrostidinae</taxon>
        <taxon>Eragrostis</taxon>
    </lineage>
</organism>
<evidence type="ECO:0000313" key="12">
    <source>
        <dbReference type="Proteomes" id="UP000324897"/>
    </source>
</evidence>
<evidence type="ECO:0000256" key="2">
    <source>
        <dbReference type="ARBA" id="ARBA00022670"/>
    </source>
</evidence>
<feature type="domain" description="Inhibitor I9" evidence="10">
    <location>
        <begin position="38"/>
        <end position="115"/>
    </location>
</feature>
<dbReference type="InterPro" id="IPR015500">
    <property type="entry name" value="Peptidase_S8_subtilisin-rel"/>
</dbReference>
<protein>
    <recommendedName>
        <fullName evidence="13">Inhibitor I9 domain-containing protein</fullName>
    </recommendedName>
</protein>
<reference evidence="11 12" key="1">
    <citation type="journal article" date="2019" name="Sci. Rep.">
        <title>A high-quality genome of Eragrostis curvula grass provides insights into Poaceae evolution and supports new strategies to enhance forage quality.</title>
        <authorList>
            <person name="Carballo J."/>
            <person name="Santos B.A.C.M."/>
            <person name="Zappacosta D."/>
            <person name="Garbus I."/>
            <person name="Selva J.P."/>
            <person name="Gallo C.A."/>
            <person name="Diaz A."/>
            <person name="Albertini E."/>
            <person name="Caccamo M."/>
            <person name="Echenique V."/>
        </authorList>
    </citation>
    <scope>NUCLEOTIDE SEQUENCE [LARGE SCALE GENOMIC DNA]</scope>
    <source>
        <strain evidence="12">cv. Victoria</strain>
        <tissue evidence="11">Leaf</tissue>
    </source>
</reference>
<dbReference type="GO" id="GO:0006508">
    <property type="term" value="P:proteolysis"/>
    <property type="evidence" value="ECO:0007669"/>
    <property type="project" value="UniProtKB-KW"/>
</dbReference>
<dbReference type="Gene3D" id="3.40.50.200">
    <property type="entry name" value="Peptidase S8/S53 domain"/>
    <property type="match status" value="1"/>
</dbReference>
<dbReference type="InterPro" id="IPR010259">
    <property type="entry name" value="S8pro/Inhibitor_I9"/>
</dbReference>
<comment type="caution">
    <text evidence="6">Lacks conserved residue(s) required for the propagation of feature annotation.</text>
</comment>
<evidence type="ECO:0000256" key="4">
    <source>
        <dbReference type="ARBA" id="ARBA00022801"/>
    </source>
</evidence>
<evidence type="ECO:0000256" key="8">
    <source>
        <dbReference type="SAM" id="SignalP"/>
    </source>
</evidence>
<proteinExistence type="inferred from homology"/>
<dbReference type="InterPro" id="IPR022398">
    <property type="entry name" value="Peptidase_S8_His-AS"/>
</dbReference>
<feature type="chain" id="PRO_5023908385" description="Inhibitor I9 domain-containing protein" evidence="8">
    <location>
        <begin position="25"/>
        <end position="349"/>
    </location>
</feature>
<dbReference type="PROSITE" id="PS00137">
    <property type="entry name" value="SUBTILASE_HIS"/>
    <property type="match status" value="1"/>
</dbReference>
<dbReference type="InterPro" id="IPR037045">
    <property type="entry name" value="S8pro/Inhibitor_I9_sf"/>
</dbReference>
<dbReference type="SUPFAM" id="SSF52743">
    <property type="entry name" value="Subtilisin-like"/>
    <property type="match status" value="1"/>
</dbReference>
<sequence length="349" mass="36885">MAYTISISLHYVALFLLLAQITHSAPIPKTRNHTDLSTYIVHAGHLAKPTHFAKLEHWYSSMIATHSPRAAASSSRILYVYDTVMHGFAVRLTGDEARRMSNASSVTGVYEDRQLRPLTTRTPGFLGLEPGFGAWQDTDYGDGVIIGIIDTGIWPESASFNDIGLGPVRASWKGMCVDAEDFNASLCNNKLVGAKAFDAAARSRGGVPSPRDSDGHGTHVASTAAGSEVRNAGLGVFARGTARGMAPKAKIAMYKTQKLPAITDVVAGIDAAVKDGVDIVSLSFGDYPPPKPFHRDALAIATFGAVKNGVFVVLAGGNDGPIACTVTNVALWMTMVGAGTVDRLFPAVA</sequence>
<evidence type="ECO:0000259" key="10">
    <source>
        <dbReference type="Pfam" id="PF05922"/>
    </source>
</evidence>
<feature type="non-terminal residue" evidence="11">
    <location>
        <position position="1"/>
    </location>
</feature>
<dbReference type="Proteomes" id="UP000324897">
    <property type="component" value="Unassembled WGS sequence"/>
</dbReference>
<evidence type="ECO:0008006" key="13">
    <source>
        <dbReference type="Google" id="ProtNLM"/>
    </source>
</evidence>
<comment type="caution">
    <text evidence="11">The sequence shown here is derived from an EMBL/GenBank/DDBJ whole genome shotgun (WGS) entry which is preliminary data.</text>
</comment>
<gene>
    <name evidence="11" type="ORF">EJB05_53316</name>
</gene>
<evidence type="ECO:0000256" key="5">
    <source>
        <dbReference type="ARBA" id="ARBA00022825"/>
    </source>
</evidence>
<feature type="domain" description="Peptidase S8/S53" evidence="9">
    <location>
        <begin position="141"/>
        <end position="330"/>
    </location>
</feature>
<evidence type="ECO:0000259" key="9">
    <source>
        <dbReference type="Pfam" id="PF00082"/>
    </source>
</evidence>
<dbReference type="PANTHER" id="PTHR10795">
    <property type="entry name" value="PROPROTEIN CONVERTASE SUBTILISIN/KEXIN"/>
    <property type="match status" value="1"/>
</dbReference>
<dbReference type="Gene3D" id="3.30.70.80">
    <property type="entry name" value="Peptidase S8 propeptide/proteinase inhibitor I9"/>
    <property type="match status" value="1"/>
</dbReference>
<dbReference type="InterPro" id="IPR036852">
    <property type="entry name" value="Peptidase_S8/S53_dom_sf"/>
</dbReference>
<evidence type="ECO:0000256" key="1">
    <source>
        <dbReference type="ARBA" id="ARBA00011073"/>
    </source>
</evidence>
<feature type="signal peptide" evidence="8">
    <location>
        <begin position="1"/>
        <end position="24"/>
    </location>
</feature>
<keyword evidence="4" id="KW-0378">Hydrolase</keyword>
<dbReference type="InterPro" id="IPR045051">
    <property type="entry name" value="SBT"/>
</dbReference>
<evidence type="ECO:0000313" key="11">
    <source>
        <dbReference type="EMBL" id="TVU01277.1"/>
    </source>
</evidence>
<name>A0A5J9SQR9_9POAL</name>
<dbReference type="Pfam" id="PF05922">
    <property type="entry name" value="Inhibitor_I9"/>
    <property type="match status" value="1"/>
</dbReference>
<keyword evidence="2" id="KW-0645">Protease</keyword>
<comment type="similarity">
    <text evidence="1 6">Belongs to the peptidase S8 family.</text>
</comment>
<dbReference type="AlphaFoldDB" id="A0A5J9SQR9"/>
<keyword evidence="3 8" id="KW-0732">Signal</keyword>
<dbReference type="PROSITE" id="PS51892">
    <property type="entry name" value="SUBTILASE"/>
    <property type="match status" value="1"/>
</dbReference>
<feature type="region of interest" description="Disordered" evidence="7">
    <location>
        <begin position="203"/>
        <end position="222"/>
    </location>
</feature>
<evidence type="ECO:0000256" key="7">
    <source>
        <dbReference type="SAM" id="MobiDB-lite"/>
    </source>
</evidence>
<evidence type="ECO:0000256" key="6">
    <source>
        <dbReference type="PROSITE-ProRule" id="PRU01240"/>
    </source>
</evidence>
<dbReference type="Pfam" id="PF00082">
    <property type="entry name" value="Peptidase_S8"/>
    <property type="match status" value="1"/>
</dbReference>
<dbReference type="InterPro" id="IPR000209">
    <property type="entry name" value="Peptidase_S8/S53_dom"/>
</dbReference>
<dbReference type="GO" id="GO:0004252">
    <property type="term" value="F:serine-type endopeptidase activity"/>
    <property type="evidence" value="ECO:0007669"/>
    <property type="project" value="InterPro"/>
</dbReference>
<evidence type="ECO:0000256" key="3">
    <source>
        <dbReference type="ARBA" id="ARBA00022729"/>
    </source>
</evidence>
<dbReference type="PRINTS" id="PR00723">
    <property type="entry name" value="SUBTILISIN"/>
</dbReference>